<dbReference type="InParanoid" id="A2FP36"/>
<gene>
    <name evidence="1" type="ORF">TVAG_181320</name>
</gene>
<dbReference type="RefSeq" id="XP_001306269.1">
    <property type="nucleotide sequence ID" value="XM_001306268.1"/>
</dbReference>
<dbReference type="Gene3D" id="1.25.40.20">
    <property type="entry name" value="Ankyrin repeat-containing domain"/>
    <property type="match status" value="2"/>
</dbReference>
<dbReference type="KEGG" id="tva:4751057"/>
<organism evidence="1 2">
    <name type="scientific">Trichomonas vaginalis (strain ATCC PRA-98 / G3)</name>
    <dbReference type="NCBI Taxonomy" id="412133"/>
    <lineage>
        <taxon>Eukaryota</taxon>
        <taxon>Metamonada</taxon>
        <taxon>Parabasalia</taxon>
        <taxon>Trichomonadida</taxon>
        <taxon>Trichomonadidae</taxon>
        <taxon>Trichomonas</taxon>
    </lineage>
</organism>
<dbReference type="AlphaFoldDB" id="A2FP36"/>
<dbReference type="SMR" id="A2FP36"/>
<dbReference type="PANTHER" id="PTHR24159:SF5">
    <property type="entry name" value="ANK_REP_REGION DOMAIN-CONTAINING PROTEIN"/>
    <property type="match status" value="1"/>
</dbReference>
<dbReference type="InterPro" id="IPR002110">
    <property type="entry name" value="Ankyrin_rpt"/>
</dbReference>
<dbReference type="VEuPathDB" id="TrichDB:TVAGG3_0753710"/>
<accession>A2FP36</accession>
<keyword evidence="2" id="KW-1185">Reference proteome</keyword>
<reference evidence="1" key="1">
    <citation type="submission" date="2006-10" db="EMBL/GenBank/DDBJ databases">
        <authorList>
            <person name="Amadeo P."/>
            <person name="Zhao Q."/>
            <person name="Wortman J."/>
            <person name="Fraser-Liggett C."/>
            <person name="Carlton J."/>
        </authorList>
    </citation>
    <scope>NUCLEOTIDE SEQUENCE</scope>
    <source>
        <strain evidence="1">G3</strain>
    </source>
</reference>
<dbReference type="InterPro" id="IPR036770">
    <property type="entry name" value="Ankyrin_rpt-contain_sf"/>
</dbReference>
<name>A2FP36_TRIV3</name>
<proteinExistence type="predicted"/>
<dbReference type="SMART" id="SM00248">
    <property type="entry name" value="ANK"/>
    <property type="match status" value="3"/>
</dbReference>
<dbReference type="EMBL" id="DS113918">
    <property type="protein sequence ID" value="EAX93339.1"/>
    <property type="molecule type" value="Genomic_DNA"/>
</dbReference>
<evidence type="ECO:0008006" key="3">
    <source>
        <dbReference type="Google" id="ProtNLM"/>
    </source>
</evidence>
<evidence type="ECO:0000313" key="2">
    <source>
        <dbReference type="Proteomes" id="UP000001542"/>
    </source>
</evidence>
<protein>
    <recommendedName>
        <fullName evidence="3">DUF3447 domain-containing protein</fullName>
    </recommendedName>
</protein>
<dbReference type="VEuPathDB" id="TrichDB:TVAG_181320"/>
<dbReference type="SUPFAM" id="SSF48403">
    <property type="entry name" value="Ankyrin repeat"/>
    <property type="match status" value="1"/>
</dbReference>
<evidence type="ECO:0000313" key="1">
    <source>
        <dbReference type="EMBL" id="EAX93339.1"/>
    </source>
</evidence>
<dbReference type="PANTHER" id="PTHR24159">
    <property type="match status" value="1"/>
</dbReference>
<dbReference type="Proteomes" id="UP000001542">
    <property type="component" value="Unassembled WGS sequence"/>
</dbReference>
<reference evidence="1" key="2">
    <citation type="journal article" date="2007" name="Science">
        <title>Draft genome sequence of the sexually transmitted pathogen Trichomonas vaginalis.</title>
        <authorList>
            <person name="Carlton J.M."/>
            <person name="Hirt R.P."/>
            <person name="Silva J.C."/>
            <person name="Delcher A.L."/>
            <person name="Schatz M."/>
            <person name="Zhao Q."/>
            <person name="Wortman J.R."/>
            <person name="Bidwell S.L."/>
            <person name="Alsmark U.C.M."/>
            <person name="Besteiro S."/>
            <person name="Sicheritz-Ponten T."/>
            <person name="Noel C.J."/>
            <person name="Dacks J.B."/>
            <person name="Foster P.G."/>
            <person name="Simillion C."/>
            <person name="Van de Peer Y."/>
            <person name="Miranda-Saavedra D."/>
            <person name="Barton G.J."/>
            <person name="Westrop G.D."/>
            <person name="Mueller S."/>
            <person name="Dessi D."/>
            <person name="Fiori P.L."/>
            <person name="Ren Q."/>
            <person name="Paulsen I."/>
            <person name="Zhang H."/>
            <person name="Bastida-Corcuera F.D."/>
            <person name="Simoes-Barbosa A."/>
            <person name="Brown M.T."/>
            <person name="Hayes R.D."/>
            <person name="Mukherjee M."/>
            <person name="Okumura C.Y."/>
            <person name="Schneider R."/>
            <person name="Smith A.J."/>
            <person name="Vanacova S."/>
            <person name="Villalvazo M."/>
            <person name="Haas B.J."/>
            <person name="Pertea M."/>
            <person name="Feldblyum T.V."/>
            <person name="Utterback T.R."/>
            <person name="Shu C.L."/>
            <person name="Osoegawa K."/>
            <person name="de Jong P.J."/>
            <person name="Hrdy I."/>
            <person name="Horvathova L."/>
            <person name="Zubacova Z."/>
            <person name="Dolezal P."/>
            <person name="Malik S.B."/>
            <person name="Logsdon J.M. Jr."/>
            <person name="Henze K."/>
            <person name="Gupta A."/>
            <person name="Wang C.C."/>
            <person name="Dunne R.L."/>
            <person name="Upcroft J.A."/>
            <person name="Upcroft P."/>
            <person name="White O."/>
            <person name="Salzberg S.L."/>
            <person name="Tang P."/>
            <person name="Chiu C.-H."/>
            <person name="Lee Y.-S."/>
            <person name="Embley T.M."/>
            <person name="Coombs G.H."/>
            <person name="Mottram J.C."/>
            <person name="Tachezy J."/>
            <person name="Fraser-Liggett C.M."/>
            <person name="Johnson P.J."/>
        </authorList>
    </citation>
    <scope>NUCLEOTIDE SEQUENCE [LARGE SCALE GENOMIC DNA]</scope>
    <source>
        <strain evidence="1">G3</strain>
    </source>
</reference>
<sequence>MNIFMTLSQKNNEVDLKENNGFYLMKFAFLNGHIDLIKYLLDKKVILFRKELKEELKYRKKGSWVAYYYHKKPSKEEEDNDDEYELGNNPKYNYYNVMDEAKHDIIEAYQLILENGGKSLAVGSDNCKTLLDYHSMNGNFEIVKVLVEHGARIMLSTLKLCSDFRSLYFLIDHSDEEFITENLELLINNDEKLSGFLYFMKNHSLDILNSYGILTCLSKSLQVENESVCIYILKNLDFHCEDYYENIPDEYDNWLIKSIKMNSSECVRLLLEFMEKYKLLDGYFTPRTINLKQSNGPQSRESIIPDYYLHATKQNNTEIVQILIEHKVPIHQISNDFIQNALFWAAVRQNKSIIDLLLSY</sequence>